<protein>
    <submittedName>
        <fullName evidence="1">Uncharacterized protein</fullName>
    </submittedName>
</protein>
<sequence>MEITQDAEPDFSNARTLHFCELLDRKDEEVRSIRDDFDTVYRVTTVKGVYAFNYVRLNCIKKRNLLRR</sequence>
<reference evidence="1 2" key="1">
    <citation type="submission" date="2015-04" db="EMBL/GenBank/DDBJ databases">
        <title>Lasius niger genome sequencing.</title>
        <authorList>
            <person name="Konorov E.A."/>
            <person name="Nikitin M.A."/>
            <person name="Kirill M.V."/>
            <person name="Chang P."/>
        </authorList>
    </citation>
    <scope>NUCLEOTIDE SEQUENCE [LARGE SCALE GENOMIC DNA]</scope>
    <source>
        <tissue evidence="1">Whole</tissue>
    </source>
</reference>
<dbReference type="Proteomes" id="UP000036403">
    <property type="component" value="Unassembled WGS sequence"/>
</dbReference>
<evidence type="ECO:0000313" key="2">
    <source>
        <dbReference type="Proteomes" id="UP000036403"/>
    </source>
</evidence>
<accession>A0A0J7KUM4</accession>
<evidence type="ECO:0000313" key="1">
    <source>
        <dbReference type="EMBL" id="KMQ93959.1"/>
    </source>
</evidence>
<gene>
    <name evidence="1" type="ORF">RF55_5908</name>
</gene>
<organism evidence="1 2">
    <name type="scientific">Lasius niger</name>
    <name type="common">Black garden ant</name>
    <dbReference type="NCBI Taxonomy" id="67767"/>
    <lineage>
        <taxon>Eukaryota</taxon>
        <taxon>Metazoa</taxon>
        <taxon>Ecdysozoa</taxon>
        <taxon>Arthropoda</taxon>
        <taxon>Hexapoda</taxon>
        <taxon>Insecta</taxon>
        <taxon>Pterygota</taxon>
        <taxon>Neoptera</taxon>
        <taxon>Endopterygota</taxon>
        <taxon>Hymenoptera</taxon>
        <taxon>Apocrita</taxon>
        <taxon>Aculeata</taxon>
        <taxon>Formicoidea</taxon>
        <taxon>Formicidae</taxon>
        <taxon>Formicinae</taxon>
        <taxon>Lasius</taxon>
        <taxon>Lasius</taxon>
    </lineage>
</organism>
<keyword evidence="2" id="KW-1185">Reference proteome</keyword>
<dbReference type="AlphaFoldDB" id="A0A0J7KUM4"/>
<name>A0A0J7KUM4_LASNI</name>
<comment type="caution">
    <text evidence="1">The sequence shown here is derived from an EMBL/GenBank/DDBJ whole genome shotgun (WGS) entry which is preliminary data.</text>
</comment>
<dbReference type="PaxDb" id="67767-A0A0J7KUM4"/>
<dbReference type="EMBL" id="LBMM01003106">
    <property type="protein sequence ID" value="KMQ93959.1"/>
    <property type="molecule type" value="Genomic_DNA"/>
</dbReference>
<proteinExistence type="predicted"/>